<gene>
    <name evidence="1" type="ORF">OOJ96_19890</name>
</gene>
<organism evidence="1 2">
    <name type="scientific">Pseudomonas imrae</name>
    <dbReference type="NCBI Taxonomy" id="2992837"/>
    <lineage>
        <taxon>Bacteria</taxon>
        <taxon>Pseudomonadati</taxon>
        <taxon>Pseudomonadota</taxon>
        <taxon>Gammaproteobacteria</taxon>
        <taxon>Pseudomonadales</taxon>
        <taxon>Pseudomonadaceae</taxon>
        <taxon>Pseudomonas</taxon>
    </lineage>
</organism>
<protein>
    <submittedName>
        <fullName evidence="1">Response regulator transcription factor</fullName>
    </submittedName>
</protein>
<dbReference type="Proteomes" id="UP001637618">
    <property type="component" value="Unassembled WGS sequence"/>
</dbReference>
<dbReference type="EMBL" id="JAPEQY010000017">
    <property type="protein sequence ID" value="MFO2479670.1"/>
    <property type="molecule type" value="Genomic_DNA"/>
</dbReference>
<accession>A0ACC7PJC2</accession>
<proteinExistence type="predicted"/>
<reference evidence="1" key="1">
    <citation type="submission" date="2022-11" db="EMBL/GenBank/DDBJ databases">
        <title>Draft genome sequences of strains of Pseudomonas imrae sp. nov.</title>
        <authorList>
            <person name="Salva Serra F."/>
            <person name="Nimje P."/>
            <person name="Moore E.R.B."/>
            <person name="Marathe N.P."/>
        </authorList>
    </citation>
    <scope>NUCLEOTIDE SEQUENCE</scope>
    <source>
        <strain evidence="1">15FMM2</strain>
    </source>
</reference>
<keyword evidence="2" id="KW-1185">Reference proteome</keyword>
<evidence type="ECO:0000313" key="1">
    <source>
        <dbReference type="EMBL" id="MFO2479670.1"/>
    </source>
</evidence>
<comment type="caution">
    <text evidence="1">The sequence shown here is derived from an EMBL/GenBank/DDBJ whole genome shotgun (WGS) entry which is preliminary data.</text>
</comment>
<evidence type="ECO:0000313" key="2">
    <source>
        <dbReference type="Proteomes" id="UP001637618"/>
    </source>
</evidence>
<sequence>MSKKVLIVDDHPLICLAIRTALEGIGYETVGETADGVDALQMIKALTPDIVILDIGLEKMDGLTVLQRITREKLDTRVLVFTSQMKDAYATRCFHAGASGFVSKHEPLAQLLKAIKTIADGYVLFPRSAMPVYSGAIRAGVGVLGDFQNLTDREMQILKLLAEGYSNRDIATKLNLSSKTVSGHKVNLMTKLSATSLVELADIAKQHNLI</sequence>
<name>A0ACC7PJC2_9PSED</name>